<proteinExistence type="predicted"/>
<evidence type="ECO:0000313" key="5">
    <source>
        <dbReference type="EMBL" id="KNE19380.1"/>
    </source>
</evidence>
<evidence type="ECO:0000259" key="2">
    <source>
        <dbReference type="Pfam" id="PF01471"/>
    </source>
</evidence>
<accession>A0A0L0QL76</accession>
<dbReference type="OrthoDB" id="1795295at2"/>
<dbReference type="InterPro" id="IPR002477">
    <property type="entry name" value="Peptidoglycan-bd-like"/>
</dbReference>
<dbReference type="InterPro" id="IPR017853">
    <property type="entry name" value="GH"/>
</dbReference>
<keyword evidence="1" id="KW-0472">Membrane</keyword>
<keyword evidence="1" id="KW-0812">Transmembrane</keyword>
<dbReference type="CDD" id="cd06418">
    <property type="entry name" value="GH25_BacA-like"/>
    <property type="match status" value="1"/>
</dbReference>
<dbReference type="InterPro" id="IPR036365">
    <property type="entry name" value="PGBD-like_sf"/>
</dbReference>
<reference evidence="6" key="1">
    <citation type="submission" date="2015-07" db="EMBL/GenBank/DDBJ databases">
        <title>Fjat-10053 dsm26.</title>
        <authorList>
            <person name="Liu B."/>
            <person name="Wang J."/>
            <person name="Zhu Y."/>
            <person name="Liu G."/>
            <person name="Chen Q."/>
            <person name="Chen Z."/>
            <person name="Lan J."/>
            <person name="Che J."/>
            <person name="Ge C."/>
            <person name="Shi H."/>
            <person name="Pan Z."/>
            <person name="Liu X."/>
        </authorList>
    </citation>
    <scope>NUCLEOTIDE SEQUENCE [LARGE SCALE GENOMIC DNA]</scope>
    <source>
        <strain evidence="6">DSM 26</strain>
    </source>
</reference>
<organism evidence="5 6">
    <name type="scientific">Virgibacillus pantothenticus</name>
    <dbReference type="NCBI Taxonomy" id="1473"/>
    <lineage>
        <taxon>Bacteria</taxon>
        <taxon>Bacillati</taxon>
        <taxon>Bacillota</taxon>
        <taxon>Bacilli</taxon>
        <taxon>Bacillales</taxon>
        <taxon>Bacillaceae</taxon>
        <taxon>Virgibacillus</taxon>
    </lineage>
</organism>
<keyword evidence="1" id="KW-1133">Transmembrane helix</keyword>
<dbReference type="InterPro" id="IPR036366">
    <property type="entry name" value="PGBDSf"/>
</dbReference>
<dbReference type="Pfam" id="PF01471">
    <property type="entry name" value="PG_binding_1"/>
    <property type="match status" value="2"/>
</dbReference>
<evidence type="ECO:0000313" key="6">
    <source>
        <dbReference type="Proteomes" id="UP000036780"/>
    </source>
</evidence>
<keyword evidence="6" id="KW-1185">Reference proteome</keyword>
<dbReference type="Pfam" id="PF21015">
    <property type="entry name" value="Ybfg_C"/>
    <property type="match status" value="1"/>
</dbReference>
<dbReference type="SUPFAM" id="SSF51445">
    <property type="entry name" value="(Trans)glycosidases"/>
    <property type="match status" value="1"/>
</dbReference>
<dbReference type="RefSeq" id="WP_050351910.1">
    <property type="nucleotide sequence ID" value="NZ_CP073011.1"/>
</dbReference>
<gene>
    <name evidence="5" type="ORF">AFK71_12815</name>
</gene>
<feature type="domain" description="Peptidoglycan binding-like" evidence="2">
    <location>
        <begin position="221"/>
        <end position="274"/>
    </location>
</feature>
<protein>
    <submittedName>
        <fullName evidence="5">Uncharacterized protein</fullName>
    </submittedName>
</protein>
<evidence type="ECO:0000259" key="4">
    <source>
        <dbReference type="Pfam" id="PF21015"/>
    </source>
</evidence>
<dbReference type="EMBL" id="LGTO01000007">
    <property type="protein sequence ID" value="KNE19380.1"/>
    <property type="molecule type" value="Genomic_DNA"/>
</dbReference>
<dbReference type="SUPFAM" id="SSF47090">
    <property type="entry name" value="PGBD-like"/>
    <property type="match status" value="2"/>
</dbReference>
<sequence>MDKMVLEVQKWLNKTYKGKNGYTTIPENGKTGNTTVKALIIGLQIELGITKPVPSFGPETARRFPGLARQGKDEKPNNLIKILQGGFWCKGYNPGGFSGNFFEDTEKEVKDFESDVGIEPTGFVDSKLMKAILNTDGFVLNNSSGRSHNREIQQSLNREYSQYFDYIPTNGVYERKTNKALIYALQHEEGIGHIANGNFGPATIDNCPTLKKGDAPANFTRILQWALACNMPIYDTHPYDGDFDHDVELAVITFQDFMTLPETGIADMPTIKQLLTSNGYTGRPAIACDASTVIDYKTVKTLRDYNYQIIGRYLTGNVATDAGLRSKAMTHEELSILAINGIRVFPIYQDGGYEHEYFVQGRGREDAWKAIRAANELGFPSGTTIYFAVDYDAYGFQVENNIIPYLEEVRSVLDIAKEKDLPEYKLGVYGSRNTCIQAQGGKVSADYSFVGNMSTGYSGNLGFPMPQNWSFNQFYETTIGLGGPGMLGIDKNDYSGRDPGVAAVNPPDTSEVSKEYRAKHDAFIEIGKNIPGLQEFNPELFATNINFSSTHRAFSIGNIVTVDVEFSEQLNPPTEGGTTTTLQITPDGVSGSLESLLGENIAQFTQNRLGFYEDFIDNMATSIGAGAIQMTLKGTGTSAELRVTAFKEEIPVDGGGNVQLAVTVIFTVDMDVMTPVIDAFTSKEAKVAGAVLGFIFLLALAVKLGVVVVAGLTVATVVALLIGDQDDIDGGQA</sequence>
<feature type="domain" description="Ybfg-like C-terminal" evidence="4">
    <location>
        <begin position="530"/>
        <end position="669"/>
    </location>
</feature>
<dbReference type="GeneID" id="66871631"/>
<dbReference type="InterPro" id="IPR015020">
    <property type="entry name" value="Rv2525c-like_Glyco_Hydro-like"/>
</dbReference>
<feature type="transmembrane region" description="Helical" evidence="1">
    <location>
        <begin position="691"/>
        <end position="722"/>
    </location>
</feature>
<evidence type="ECO:0000256" key="1">
    <source>
        <dbReference type="SAM" id="Phobius"/>
    </source>
</evidence>
<dbReference type="Gene3D" id="1.10.101.10">
    <property type="entry name" value="PGBD-like superfamily/PGBD"/>
    <property type="match status" value="2"/>
</dbReference>
<dbReference type="Gene3D" id="3.20.20.80">
    <property type="entry name" value="Glycosidases"/>
    <property type="match status" value="1"/>
</dbReference>
<feature type="domain" description="Rv2525c-like glycoside hydrolase-like" evidence="3">
    <location>
        <begin position="301"/>
        <end position="493"/>
    </location>
</feature>
<evidence type="ECO:0000259" key="3">
    <source>
        <dbReference type="Pfam" id="PF08924"/>
    </source>
</evidence>
<comment type="caution">
    <text evidence="5">The sequence shown here is derived from an EMBL/GenBank/DDBJ whole genome shotgun (WGS) entry which is preliminary data.</text>
</comment>
<dbReference type="Proteomes" id="UP000036780">
    <property type="component" value="Unassembled WGS sequence"/>
</dbReference>
<dbReference type="Pfam" id="PF08924">
    <property type="entry name" value="Rv2525c_GlyHyd-like"/>
    <property type="match status" value="1"/>
</dbReference>
<dbReference type="InterPro" id="IPR048479">
    <property type="entry name" value="Ybfg_C"/>
</dbReference>
<name>A0A0L0QL76_VIRPA</name>
<dbReference type="PATRIC" id="fig|1473.5.peg.1146"/>
<feature type="domain" description="Peptidoglycan binding-like" evidence="2">
    <location>
        <begin position="78"/>
        <end position="132"/>
    </location>
</feature>
<dbReference type="AlphaFoldDB" id="A0A0L0QL76"/>